<keyword evidence="2" id="KW-0732">Signal</keyword>
<comment type="caution">
    <text evidence="4">The sequence shown here is derived from an EMBL/GenBank/DDBJ whole genome shotgun (WGS) entry which is preliminary data.</text>
</comment>
<dbReference type="InterPro" id="IPR016047">
    <property type="entry name" value="M23ase_b-sheet_dom"/>
</dbReference>
<proteinExistence type="predicted"/>
<dbReference type="Proteomes" id="UP000660339">
    <property type="component" value="Unassembled WGS sequence"/>
</dbReference>
<accession>A0A8J3L367</accession>
<sequence>MRWRLVQVVFALLTAVAVGIPAHAAPDDDLKQDKKRADAELARTGALLEALSAKARTAANELAEANAAMPAAQERIAKTRAAAVVAETKAATAQRRADQATAAWAVTDQSYQASVRQVQEGRDRFARFAVATLHGSNLTEFNVLMAATRPQEFLDRGNYIDQIARIRRDAIDGFVAARRSAKQITSEAELKRREAADAARIARAAQLSAEKARQDAEQARRDLDALAGRQEKAVEAAKAEKAEVQRHYEEVKEQSERIADELRTWEGQYGKLVPILRPGAKFLMPTKGWKSSDFGNRYDPYYGVWQLHAGVDIAAGGGQPIFAAAGGTVSSAGWLGGYGNYTCLTHGKSNGKTISTCYAHQSKILVKVGDKIRGGQLIGKVGTTGASTGYHLHFEVRQNGTPTQPLTWLPGCLC</sequence>
<evidence type="ECO:0000259" key="3">
    <source>
        <dbReference type="Pfam" id="PF01551"/>
    </source>
</evidence>
<feature type="chain" id="PRO_5035318996" evidence="2">
    <location>
        <begin position="25"/>
        <end position="414"/>
    </location>
</feature>
<dbReference type="InterPro" id="IPR011055">
    <property type="entry name" value="Dup_hybrid_motif"/>
</dbReference>
<dbReference type="EMBL" id="BONJ01000007">
    <property type="protein sequence ID" value="GIG13523.1"/>
    <property type="molecule type" value="Genomic_DNA"/>
</dbReference>
<reference evidence="4" key="1">
    <citation type="submission" date="2021-01" db="EMBL/GenBank/DDBJ databases">
        <title>Whole genome shotgun sequence of Catellatospora methionotrophica NBRC 14553.</title>
        <authorList>
            <person name="Komaki H."/>
            <person name="Tamura T."/>
        </authorList>
    </citation>
    <scope>NUCLEOTIDE SEQUENCE</scope>
    <source>
        <strain evidence="4">NBRC 14553</strain>
    </source>
</reference>
<dbReference type="PANTHER" id="PTHR21666">
    <property type="entry name" value="PEPTIDASE-RELATED"/>
    <property type="match status" value="1"/>
</dbReference>
<dbReference type="PANTHER" id="PTHR21666:SF270">
    <property type="entry name" value="MUREIN HYDROLASE ACTIVATOR ENVC"/>
    <property type="match status" value="1"/>
</dbReference>
<dbReference type="InterPro" id="IPR050570">
    <property type="entry name" value="Cell_wall_metabolism_enzyme"/>
</dbReference>
<dbReference type="RefSeq" id="WP_166383473.1">
    <property type="nucleotide sequence ID" value="NZ_BAAATT010000014.1"/>
</dbReference>
<keyword evidence="5" id="KW-1185">Reference proteome</keyword>
<feature type="coiled-coil region" evidence="1">
    <location>
        <begin position="202"/>
        <end position="268"/>
    </location>
</feature>
<dbReference type="Gene3D" id="2.70.70.10">
    <property type="entry name" value="Glucose Permease (Domain IIA)"/>
    <property type="match status" value="1"/>
</dbReference>
<keyword evidence="1" id="KW-0175">Coiled coil</keyword>
<organism evidence="4 5">
    <name type="scientific">Catellatospora methionotrophica</name>
    <dbReference type="NCBI Taxonomy" id="121620"/>
    <lineage>
        <taxon>Bacteria</taxon>
        <taxon>Bacillati</taxon>
        <taxon>Actinomycetota</taxon>
        <taxon>Actinomycetes</taxon>
        <taxon>Micromonosporales</taxon>
        <taxon>Micromonosporaceae</taxon>
        <taxon>Catellatospora</taxon>
    </lineage>
</organism>
<evidence type="ECO:0000256" key="1">
    <source>
        <dbReference type="SAM" id="Coils"/>
    </source>
</evidence>
<dbReference type="CDD" id="cd12797">
    <property type="entry name" value="M23_peptidase"/>
    <property type="match status" value="1"/>
</dbReference>
<evidence type="ECO:0000313" key="4">
    <source>
        <dbReference type="EMBL" id="GIG13523.1"/>
    </source>
</evidence>
<evidence type="ECO:0000256" key="2">
    <source>
        <dbReference type="SAM" id="SignalP"/>
    </source>
</evidence>
<dbReference type="GO" id="GO:0004222">
    <property type="term" value="F:metalloendopeptidase activity"/>
    <property type="evidence" value="ECO:0007669"/>
    <property type="project" value="TreeGrafter"/>
</dbReference>
<feature type="coiled-coil region" evidence="1">
    <location>
        <begin position="48"/>
        <end position="82"/>
    </location>
</feature>
<dbReference type="Pfam" id="PF01551">
    <property type="entry name" value="Peptidase_M23"/>
    <property type="match status" value="1"/>
</dbReference>
<dbReference type="SUPFAM" id="SSF51261">
    <property type="entry name" value="Duplicated hybrid motif"/>
    <property type="match status" value="1"/>
</dbReference>
<evidence type="ECO:0000313" key="5">
    <source>
        <dbReference type="Proteomes" id="UP000660339"/>
    </source>
</evidence>
<gene>
    <name evidence="4" type="ORF">Cme02nite_18550</name>
</gene>
<feature type="signal peptide" evidence="2">
    <location>
        <begin position="1"/>
        <end position="24"/>
    </location>
</feature>
<dbReference type="AlphaFoldDB" id="A0A8J3L367"/>
<protein>
    <submittedName>
        <fullName evidence="4">Peptidase M23</fullName>
    </submittedName>
</protein>
<feature type="domain" description="M23ase beta-sheet core" evidence="3">
    <location>
        <begin position="307"/>
        <end position="405"/>
    </location>
</feature>
<name>A0A8J3L367_9ACTN</name>